<keyword evidence="1" id="KW-0472">Membrane</keyword>
<feature type="transmembrane region" description="Helical" evidence="1">
    <location>
        <begin position="287"/>
        <end position="305"/>
    </location>
</feature>
<dbReference type="EMBL" id="JBHTOF010000096">
    <property type="protein sequence ID" value="MFD1466116.1"/>
    <property type="molecule type" value="Genomic_DNA"/>
</dbReference>
<sequence>MKSSNIKRSNREIILVTLGLGIVLLLFNLYVPTLKNDDLGYIHRANTMGYWGATVDHYHSWSSRLVIEFFVMFFAKNFLLWQFINTIVMLGTIIIIYKFVFGSLEPKKLLLTAALYFLMPLMIMNEAGWIATTLNYSWPTLAALLAFYPFYQTIKKKKASPYILIFSTVLLVFAANQEQINLCFFVLTLIVSVYIKTTTKHYPIQLLPLSLISFAELFFSITTPGNLIRFNKEVIRWFPGYEHFSIVNKIDLGISSFGKPFFFDTNILFGALFALIAIAGYQNTKNYYLRLISLTPLSLNLLIFLGKTMKPSFLNTGSQQNMIWDSNGIDKLFSRTGTDLSLLHPGTWLATLTILSLLLFLCISLFTSFTNKHEAIFAIVLILMAFGSRLILGFSPTVWASGLRTYYLVFVVAIILVLMLWKQEIRKLNSSQIQLVTASTTVIGILTLIVTVLNN</sequence>
<keyword evidence="1" id="KW-1133">Transmembrane helix</keyword>
<evidence type="ECO:0000313" key="3">
    <source>
        <dbReference type="Proteomes" id="UP001597244"/>
    </source>
</evidence>
<dbReference type="Proteomes" id="UP001597244">
    <property type="component" value="Unassembled WGS sequence"/>
</dbReference>
<feature type="transmembrane region" description="Helical" evidence="1">
    <location>
        <begin position="433"/>
        <end position="453"/>
    </location>
</feature>
<dbReference type="InterPro" id="IPR045691">
    <property type="entry name" value="DUF6056"/>
</dbReference>
<evidence type="ECO:0000313" key="2">
    <source>
        <dbReference type="EMBL" id="MFD1466116.1"/>
    </source>
</evidence>
<comment type="caution">
    <text evidence="2">The sequence shown here is derived from an EMBL/GenBank/DDBJ whole genome shotgun (WGS) entry which is preliminary data.</text>
</comment>
<evidence type="ECO:0000256" key="1">
    <source>
        <dbReference type="SAM" id="Phobius"/>
    </source>
</evidence>
<dbReference type="Pfam" id="PF19528">
    <property type="entry name" value="DUF6056"/>
    <property type="match status" value="1"/>
</dbReference>
<feature type="transmembrane region" description="Helical" evidence="1">
    <location>
        <begin position="163"/>
        <end position="195"/>
    </location>
</feature>
<feature type="transmembrane region" description="Helical" evidence="1">
    <location>
        <begin position="404"/>
        <end position="421"/>
    </location>
</feature>
<feature type="transmembrane region" description="Helical" evidence="1">
    <location>
        <begin position="109"/>
        <end position="130"/>
    </location>
</feature>
<feature type="transmembrane region" description="Helical" evidence="1">
    <location>
        <begin position="207"/>
        <end position="228"/>
    </location>
</feature>
<feature type="transmembrane region" description="Helical" evidence="1">
    <location>
        <begin position="12"/>
        <end position="31"/>
    </location>
</feature>
<dbReference type="RefSeq" id="WP_225417326.1">
    <property type="nucleotide sequence ID" value="NZ_JBHTOF010000096.1"/>
</dbReference>
<organism evidence="2 3">
    <name type="scientific">Lapidilactobacillus mulanensis</name>
    <dbReference type="NCBI Taxonomy" id="2485999"/>
    <lineage>
        <taxon>Bacteria</taxon>
        <taxon>Bacillati</taxon>
        <taxon>Bacillota</taxon>
        <taxon>Bacilli</taxon>
        <taxon>Lactobacillales</taxon>
        <taxon>Lactobacillaceae</taxon>
        <taxon>Lapidilactobacillus</taxon>
    </lineage>
</organism>
<feature type="transmembrane region" description="Helical" evidence="1">
    <location>
        <begin position="261"/>
        <end position="281"/>
    </location>
</feature>
<feature type="transmembrane region" description="Helical" evidence="1">
    <location>
        <begin position="348"/>
        <end position="369"/>
    </location>
</feature>
<proteinExistence type="predicted"/>
<reference evidence="3" key="1">
    <citation type="journal article" date="2019" name="Int. J. Syst. Evol. Microbiol.">
        <title>The Global Catalogue of Microorganisms (GCM) 10K type strain sequencing project: providing services to taxonomists for standard genome sequencing and annotation.</title>
        <authorList>
            <consortium name="The Broad Institute Genomics Platform"/>
            <consortium name="The Broad Institute Genome Sequencing Center for Infectious Disease"/>
            <person name="Wu L."/>
            <person name="Ma J."/>
        </authorList>
    </citation>
    <scope>NUCLEOTIDE SEQUENCE [LARGE SCALE GENOMIC DNA]</scope>
    <source>
        <strain evidence="3">CCM 8951</strain>
    </source>
</reference>
<protein>
    <submittedName>
        <fullName evidence="2">DUF6056 family protein</fullName>
    </submittedName>
</protein>
<gene>
    <name evidence="2" type="ORF">ACFQ4L_08590</name>
</gene>
<name>A0ABW4DRL1_9LACO</name>
<keyword evidence="3" id="KW-1185">Reference proteome</keyword>
<feature type="transmembrane region" description="Helical" evidence="1">
    <location>
        <begin position="78"/>
        <end position="97"/>
    </location>
</feature>
<feature type="transmembrane region" description="Helical" evidence="1">
    <location>
        <begin position="375"/>
        <end position="392"/>
    </location>
</feature>
<keyword evidence="1" id="KW-0812">Transmembrane</keyword>
<accession>A0ABW4DRL1</accession>